<dbReference type="AlphaFoldDB" id="A0A5C1NGJ1"/>
<keyword evidence="8" id="KW-1185">Reference proteome</keyword>
<dbReference type="EC" id="4.1.2.50" evidence="3"/>
<dbReference type="SUPFAM" id="SSF55620">
    <property type="entry name" value="Tetrahydrobiopterin biosynthesis enzymes-like"/>
    <property type="match status" value="2"/>
</dbReference>
<dbReference type="InterPro" id="IPR007115">
    <property type="entry name" value="6-PTP_synth/QueD"/>
</dbReference>
<gene>
    <name evidence="7" type="ORF">E4T21_10750</name>
</gene>
<dbReference type="OrthoDB" id="5820615at2"/>
<dbReference type="RefSeq" id="WP_149284991.1">
    <property type="nucleotide sequence ID" value="NZ_CP038437.2"/>
</dbReference>
<comment type="similarity">
    <text evidence="2">Belongs to the PTPS family. QueD subfamily.</text>
</comment>
<dbReference type="GO" id="GO:0070497">
    <property type="term" value="F:6-carboxytetrahydropterin synthase activity"/>
    <property type="evidence" value="ECO:0007669"/>
    <property type="project" value="UniProtKB-EC"/>
</dbReference>
<dbReference type="EMBL" id="CP038437">
    <property type="protein sequence ID" value="QEM81981.1"/>
    <property type="molecule type" value="Genomic_DNA"/>
</dbReference>
<evidence type="ECO:0000256" key="5">
    <source>
        <dbReference type="ARBA" id="ARBA00031449"/>
    </source>
</evidence>
<evidence type="ECO:0000256" key="4">
    <source>
        <dbReference type="ARBA" id="ARBA00018141"/>
    </source>
</evidence>
<comment type="pathway">
    <text evidence="1">Purine metabolism; 7-cyano-7-deazaguanine biosynthesis.</text>
</comment>
<evidence type="ECO:0000256" key="2">
    <source>
        <dbReference type="ARBA" id="ARBA00008900"/>
    </source>
</evidence>
<name>A0A5C1NGJ1_9GAMM</name>
<dbReference type="KEGG" id="hbh:E4T21_10750"/>
<evidence type="ECO:0000256" key="1">
    <source>
        <dbReference type="ARBA" id="ARBA00005061"/>
    </source>
</evidence>
<evidence type="ECO:0000313" key="7">
    <source>
        <dbReference type="EMBL" id="QEM81981.1"/>
    </source>
</evidence>
<comment type="catalytic activity">
    <reaction evidence="6">
        <text>7,8-dihydroneopterin 3'-triphosphate + H2O = 6-carboxy-5,6,7,8-tetrahydropterin + triphosphate + acetaldehyde + 2 H(+)</text>
        <dbReference type="Rhea" id="RHEA:27966"/>
        <dbReference type="ChEBI" id="CHEBI:15343"/>
        <dbReference type="ChEBI" id="CHEBI:15377"/>
        <dbReference type="ChEBI" id="CHEBI:15378"/>
        <dbReference type="ChEBI" id="CHEBI:18036"/>
        <dbReference type="ChEBI" id="CHEBI:58462"/>
        <dbReference type="ChEBI" id="CHEBI:61032"/>
        <dbReference type="EC" id="4.1.2.50"/>
    </reaction>
</comment>
<accession>A0A5C1NGJ1</accession>
<evidence type="ECO:0000256" key="3">
    <source>
        <dbReference type="ARBA" id="ARBA00012982"/>
    </source>
</evidence>
<dbReference type="UniPathway" id="UPA00391"/>
<evidence type="ECO:0000256" key="6">
    <source>
        <dbReference type="ARBA" id="ARBA00048807"/>
    </source>
</evidence>
<dbReference type="InterPro" id="IPR038418">
    <property type="entry name" value="6-PTP_synth/QueD_sf"/>
</dbReference>
<evidence type="ECO:0000313" key="8">
    <source>
        <dbReference type="Proteomes" id="UP000324285"/>
    </source>
</evidence>
<sequence length="277" mass="30890">MALFVYHLTHVDSSVWCPERGLIGASWNVHVELDGQLGEDGMLFDFGEVKPWIKSRLDDGIDHTLIVPTEAPGISISDCPEGICIRTTEPYDMEVRGPRQAFTLFPWKRITPEALAIHLSTEMMRRPPARVDSITLTLEEERIDGAAYTYTHGLKRHAGNCQRIAHGHRSRLHVIQQGQRQAALETRYADWLSDSYLVAAEDIVAEGDRGDWLRTAYQSAQGQFSLTLPTDRCRILPTSTTVENIAAWLAGEVAQDTGTPTRIRAFEGVHKGATAEV</sequence>
<protein>
    <recommendedName>
        <fullName evidence="4">6-carboxy-5,6,7,8-tetrahydropterin synthase</fullName>
        <ecNumber evidence="3">4.1.2.50</ecNumber>
    </recommendedName>
    <alternativeName>
        <fullName evidence="5">Queuosine biosynthesis protein QueD</fullName>
    </alternativeName>
</protein>
<proteinExistence type="inferred from homology"/>
<reference evidence="7" key="1">
    <citation type="submission" date="2021-02" db="EMBL/GenBank/DDBJ databases">
        <title>Strain Y2R2, a novel species of the genus Halomonas.</title>
        <authorList>
            <person name="Huang H."/>
        </authorList>
    </citation>
    <scope>NUCLEOTIDE SEQUENCE</scope>
    <source>
        <strain evidence="7">Y2R2</strain>
    </source>
</reference>
<dbReference type="Pfam" id="PF01242">
    <property type="entry name" value="PTPS"/>
    <property type="match status" value="1"/>
</dbReference>
<dbReference type="Gene3D" id="3.30.479.10">
    <property type="entry name" value="6-pyruvoyl tetrahydropterin synthase/QueD"/>
    <property type="match status" value="2"/>
</dbReference>
<dbReference type="Proteomes" id="UP000324285">
    <property type="component" value="Chromosome"/>
</dbReference>
<organism evidence="7 8">
    <name type="scientific">Halomonas binhaiensis</name>
    <dbReference type="NCBI Taxonomy" id="2562282"/>
    <lineage>
        <taxon>Bacteria</taxon>
        <taxon>Pseudomonadati</taxon>
        <taxon>Pseudomonadota</taxon>
        <taxon>Gammaproteobacteria</taxon>
        <taxon>Oceanospirillales</taxon>
        <taxon>Halomonadaceae</taxon>
        <taxon>Halomonas</taxon>
    </lineage>
</organism>